<feature type="chain" id="PRO_5029754326" description="Secreted protein" evidence="2">
    <location>
        <begin position="22"/>
        <end position="151"/>
    </location>
</feature>
<accession>A0A7J8B949</accession>
<reference evidence="3 4" key="1">
    <citation type="journal article" date="2020" name="Nature">
        <title>Six reference-quality genomes reveal evolution of bat adaptations.</title>
        <authorList>
            <person name="Jebb D."/>
            <person name="Huang Z."/>
            <person name="Pippel M."/>
            <person name="Hughes G.M."/>
            <person name="Lavrichenko K."/>
            <person name="Devanna P."/>
            <person name="Winkler S."/>
            <person name="Jermiin L.S."/>
            <person name="Skirmuntt E.C."/>
            <person name="Katzourakis A."/>
            <person name="Burkitt-Gray L."/>
            <person name="Ray D.A."/>
            <person name="Sullivan K.A.M."/>
            <person name="Roscito J.G."/>
            <person name="Kirilenko B.M."/>
            <person name="Davalos L.M."/>
            <person name="Corthals A.P."/>
            <person name="Power M.L."/>
            <person name="Jones G."/>
            <person name="Ransome R.D."/>
            <person name="Dechmann D.K.N."/>
            <person name="Locatelli A.G."/>
            <person name="Puechmaille S.J."/>
            <person name="Fedrigo O."/>
            <person name="Jarvis E.D."/>
            <person name="Hiller M."/>
            <person name="Vernes S.C."/>
            <person name="Myers E.W."/>
            <person name="Teeling E.C."/>
        </authorList>
    </citation>
    <scope>NUCLEOTIDE SEQUENCE [LARGE SCALE GENOMIC DNA]</scope>
    <source>
        <strain evidence="3">MRouAeg1</strain>
        <tissue evidence="3">Muscle</tissue>
    </source>
</reference>
<keyword evidence="4" id="KW-1185">Reference proteome</keyword>
<name>A0A7J8B949_ROUAE</name>
<protein>
    <recommendedName>
        <fullName evidence="5">Secreted protein</fullName>
    </recommendedName>
</protein>
<evidence type="ECO:0000313" key="4">
    <source>
        <dbReference type="Proteomes" id="UP000593571"/>
    </source>
</evidence>
<keyword evidence="2" id="KW-0732">Signal</keyword>
<evidence type="ECO:0000256" key="1">
    <source>
        <dbReference type="SAM" id="MobiDB-lite"/>
    </source>
</evidence>
<dbReference type="Proteomes" id="UP000593571">
    <property type="component" value="Unassembled WGS sequence"/>
</dbReference>
<dbReference type="PROSITE" id="PS51257">
    <property type="entry name" value="PROKAR_LIPOPROTEIN"/>
    <property type="match status" value="1"/>
</dbReference>
<evidence type="ECO:0000256" key="2">
    <source>
        <dbReference type="SAM" id="SignalP"/>
    </source>
</evidence>
<gene>
    <name evidence="3" type="ORF">HJG63_009926</name>
</gene>
<sequence>MPAPRDTAFSALGVLLASCCCRSLDRLNVPRLCPQLCRHLVISFKHRIPTSNASGFYFPVWTLFDIQGQVQDPEGYTPQRPVKRQQHHGPNVNVPEAPEGTEAAPSPACYSGNRGQGGGVGGANPRRTEWSAKATQLSRLGGPHCSTTQTE</sequence>
<organism evidence="3 4">
    <name type="scientific">Rousettus aegyptiacus</name>
    <name type="common">Egyptian fruit bat</name>
    <name type="synonym">Pteropus aegyptiacus</name>
    <dbReference type="NCBI Taxonomy" id="9407"/>
    <lineage>
        <taxon>Eukaryota</taxon>
        <taxon>Metazoa</taxon>
        <taxon>Chordata</taxon>
        <taxon>Craniata</taxon>
        <taxon>Vertebrata</taxon>
        <taxon>Euteleostomi</taxon>
        <taxon>Mammalia</taxon>
        <taxon>Eutheria</taxon>
        <taxon>Laurasiatheria</taxon>
        <taxon>Chiroptera</taxon>
        <taxon>Yinpterochiroptera</taxon>
        <taxon>Pteropodoidea</taxon>
        <taxon>Pteropodidae</taxon>
        <taxon>Rousettinae</taxon>
        <taxon>Rousettus</taxon>
    </lineage>
</organism>
<proteinExistence type="predicted"/>
<evidence type="ECO:0008006" key="5">
    <source>
        <dbReference type="Google" id="ProtNLM"/>
    </source>
</evidence>
<feature type="region of interest" description="Disordered" evidence="1">
    <location>
        <begin position="71"/>
        <end position="151"/>
    </location>
</feature>
<feature type="signal peptide" evidence="2">
    <location>
        <begin position="1"/>
        <end position="21"/>
    </location>
</feature>
<dbReference type="AlphaFoldDB" id="A0A7J8B949"/>
<comment type="caution">
    <text evidence="3">The sequence shown here is derived from an EMBL/GenBank/DDBJ whole genome shotgun (WGS) entry which is preliminary data.</text>
</comment>
<evidence type="ECO:0000313" key="3">
    <source>
        <dbReference type="EMBL" id="KAF6395363.1"/>
    </source>
</evidence>
<dbReference type="EMBL" id="JACASE010000018">
    <property type="protein sequence ID" value="KAF6395363.1"/>
    <property type="molecule type" value="Genomic_DNA"/>
</dbReference>